<feature type="region of interest" description="Disordered" evidence="2">
    <location>
        <begin position="350"/>
        <end position="500"/>
    </location>
</feature>
<evidence type="ECO:0000313" key="4">
    <source>
        <dbReference type="Proteomes" id="UP001311232"/>
    </source>
</evidence>
<feature type="coiled-coil region" evidence="1">
    <location>
        <begin position="306"/>
        <end position="342"/>
    </location>
</feature>
<feature type="region of interest" description="Disordered" evidence="2">
    <location>
        <begin position="231"/>
        <end position="250"/>
    </location>
</feature>
<feature type="compositionally biased region" description="Polar residues" evidence="2">
    <location>
        <begin position="83"/>
        <end position="98"/>
    </location>
</feature>
<keyword evidence="1" id="KW-0175">Coiled coil</keyword>
<sequence length="604" mass="66204">MSDQSFLHRKRMMDWISQGLEKVVPQPDLKSKDSMAAEQQLQISNTPAGGSTFSPVCIKSNLCDKVDVQLQLQVQQTAAPAELQNTGKEPDPTDQTAPPSMMEWIKHGIVKVVPQPETLPKTDGTNKSETQPLPKGAFSPGSDDAPPAAPPPATRPASETAMMGWIVSGIGRMLPQPIPKLDAGNDEAHISGSVRINLPAQVQTVRFVSSHCGQMVSYLLEQSIMEQHQIRGESRPEPLKIKGEGASTAQKKTDLVLEDLEEVKEEPHVQHSQQLSTKETDDAETQVDQLTPLMDSIKKEAGQAVLAHMEERLQQERLEAARVAEEMARKAAEEAVRQLEVEHSAKIIIETLPESNEQLPNILEEENEDEPEASGQSKAEALQSEQIQPRLQNLQEDSDDSTDNKSKSTEEKQADEFLVDVCPAEENPESRAEENQVGGLPPPTAPEPTEHITPSSTDVEPASERRDLESPITQQPEPHHEETPPPSTDQSEAAAPAEAEAVGSGVLSNCAPVKSFLLRFPLAAECMERCRKTMHEHNLTPPMLSMPTPPAELVGLTQQLLQLPNQARQHCSSIASRFALPSFLSSLNRSILQQSFSPQKPDRP</sequence>
<name>A0AAV9S204_9TELE</name>
<proteinExistence type="predicted"/>
<gene>
    <name evidence="3" type="ORF">CRENBAI_004382</name>
</gene>
<feature type="compositionally biased region" description="Polar residues" evidence="2">
    <location>
        <begin position="383"/>
        <end position="395"/>
    </location>
</feature>
<dbReference type="EMBL" id="JAHHUM010000991">
    <property type="protein sequence ID" value="KAK5615214.1"/>
    <property type="molecule type" value="Genomic_DNA"/>
</dbReference>
<feature type="region of interest" description="Disordered" evidence="2">
    <location>
        <begin position="263"/>
        <end position="284"/>
    </location>
</feature>
<dbReference type="AlphaFoldDB" id="A0AAV9S204"/>
<feature type="compositionally biased region" description="Acidic residues" evidence="2">
    <location>
        <begin position="363"/>
        <end position="372"/>
    </location>
</feature>
<feature type="region of interest" description="Disordered" evidence="2">
    <location>
        <begin position="79"/>
        <end position="99"/>
    </location>
</feature>
<evidence type="ECO:0000256" key="2">
    <source>
        <dbReference type="SAM" id="MobiDB-lite"/>
    </source>
</evidence>
<accession>A0AAV9S204</accession>
<protein>
    <submittedName>
        <fullName evidence="3">Uncharacterized protein</fullName>
    </submittedName>
</protein>
<reference evidence="3 4" key="1">
    <citation type="submission" date="2021-06" db="EMBL/GenBank/DDBJ databases">
        <authorList>
            <person name="Palmer J.M."/>
        </authorList>
    </citation>
    <scope>NUCLEOTIDE SEQUENCE [LARGE SCALE GENOMIC DNA]</scope>
    <source>
        <strain evidence="3 4">MEX-2019</strain>
        <tissue evidence="3">Muscle</tissue>
    </source>
</reference>
<evidence type="ECO:0000313" key="3">
    <source>
        <dbReference type="EMBL" id="KAK5615214.1"/>
    </source>
</evidence>
<organism evidence="3 4">
    <name type="scientific">Crenichthys baileyi</name>
    <name type="common">White River springfish</name>
    <dbReference type="NCBI Taxonomy" id="28760"/>
    <lineage>
        <taxon>Eukaryota</taxon>
        <taxon>Metazoa</taxon>
        <taxon>Chordata</taxon>
        <taxon>Craniata</taxon>
        <taxon>Vertebrata</taxon>
        <taxon>Euteleostomi</taxon>
        <taxon>Actinopterygii</taxon>
        <taxon>Neopterygii</taxon>
        <taxon>Teleostei</taxon>
        <taxon>Neoteleostei</taxon>
        <taxon>Acanthomorphata</taxon>
        <taxon>Ovalentaria</taxon>
        <taxon>Atherinomorphae</taxon>
        <taxon>Cyprinodontiformes</taxon>
        <taxon>Goodeidae</taxon>
        <taxon>Crenichthys</taxon>
    </lineage>
</organism>
<feature type="region of interest" description="Disordered" evidence="2">
    <location>
        <begin position="115"/>
        <end position="157"/>
    </location>
</feature>
<feature type="compositionally biased region" description="Low complexity" evidence="2">
    <location>
        <begin position="137"/>
        <end position="146"/>
    </location>
</feature>
<dbReference type="Proteomes" id="UP001311232">
    <property type="component" value="Unassembled WGS sequence"/>
</dbReference>
<feature type="compositionally biased region" description="Basic and acidic residues" evidence="2">
    <location>
        <begin position="402"/>
        <end position="415"/>
    </location>
</feature>
<comment type="caution">
    <text evidence="3">The sequence shown here is derived from an EMBL/GenBank/DDBJ whole genome shotgun (WGS) entry which is preliminary data.</text>
</comment>
<evidence type="ECO:0000256" key="1">
    <source>
        <dbReference type="SAM" id="Coils"/>
    </source>
</evidence>
<feature type="compositionally biased region" description="Basic and acidic residues" evidence="2">
    <location>
        <begin position="231"/>
        <end position="243"/>
    </location>
</feature>
<keyword evidence="4" id="KW-1185">Reference proteome</keyword>